<keyword evidence="2" id="KW-1185">Reference proteome</keyword>
<proteinExistence type="predicted"/>
<protein>
    <recommendedName>
        <fullName evidence="3">N-acetyltransferase domain-containing protein</fullName>
    </recommendedName>
</protein>
<dbReference type="Pfam" id="PF05009">
    <property type="entry name" value="EBV-NA3"/>
    <property type="match status" value="1"/>
</dbReference>
<dbReference type="SUPFAM" id="SSF55729">
    <property type="entry name" value="Acyl-CoA N-acyltransferases (Nat)"/>
    <property type="match status" value="1"/>
</dbReference>
<dbReference type="OrthoDB" id="2115692at2759"/>
<dbReference type="InParanoid" id="A0A409YTG0"/>
<sequence>MPTPITRSQITIRSATVADLPEIRNVSLDIYDRKSSIWRYVGLRAKDYLPVYEQIERHMDLNTCAIAVLPNGNVVGFFITLPWVAKLDFTNANKASRDVHGILHSMDSWFLDNVLAKKRRSPKTVLRLLANGTADGYEGLGLNQALRSYAVAKAIQAGWDMLVAETAEPMVQRLLRDVDKFDFGSQVLYDEFEIDGQRPFKGRRGGVVLFYTDLASQLSSKKPVARL</sequence>
<dbReference type="EMBL" id="NHTK01000679">
    <property type="protein sequence ID" value="PPR06294.1"/>
    <property type="molecule type" value="Genomic_DNA"/>
</dbReference>
<dbReference type="InterPro" id="IPR016181">
    <property type="entry name" value="Acyl_CoA_acyltransferase"/>
</dbReference>
<evidence type="ECO:0000313" key="1">
    <source>
        <dbReference type="EMBL" id="PPR06294.1"/>
    </source>
</evidence>
<name>A0A409YTG0_9AGAR</name>
<accession>A0A409YTG0</accession>
<dbReference type="GO" id="GO:0016032">
    <property type="term" value="P:viral process"/>
    <property type="evidence" value="ECO:0007669"/>
    <property type="project" value="InterPro"/>
</dbReference>
<dbReference type="InterPro" id="IPR007706">
    <property type="entry name" value="EBNA-3/4/6"/>
</dbReference>
<dbReference type="Gene3D" id="3.40.630.30">
    <property type="match status" value="1"/>
</dbReference>
<reference evidence="1 2" key="1">
    <citation type="journal article" date="2018" name="Evol. Lett.">
        <title>Horizontal gene cluster transfer increased hallucinogenic mushroom diversity.</title>
        <authorList>
            <person name="Reynolds H.T."/>
            <person name="Vijayakumar V."/>
            <person name="Gluck-Thaler E."/>
            <person name="Korotkin H.B."/>
            <person name="Matheny P.B."/>
            <person name="Slot J.C."/>
        </authorList>
    </citation>
    <scope>NUCLEOTIDE SEQUENCE [LARGE SCALE GENOMIC DNA]</scope>
    <source>
        <strain evidence="1 2">2629</strain>
    </source>
</reference>
<dbReference type="Proteomes" id="UP000284842">
    <property type="component" value="Unassembled WGS sequence"/>
</dbReference>
<evidence type="ECO:0008006" key="3">
    <source>
        <dbReference type="Google" id="ProtNLM"/>
    </source>
</evidence>
<gene>
    <name evidence="1" type="ORF">CVT24_001100</name>
</gene>
<comment type="caution">
    <text evidence="1">The sequence shown here is derived from an EMBL/GenBank/DDBJ whole genome shotgun (WGS) entry which is preliminary data.</text>
</comment>
<organism evidence="1 2">
    <name type="scientific">Panaeolus cyanescens</name>
    <dbReference type="NCBI Taxonomy" id="181874"/>
    <lineage>
        <taxon>Eukaryota</taxon>
        <taxon>Fungi</taxon>
        <taxon>Dikarya</taxon>
        <taxon>Basidiomycota</taxon>
        <taxon>Agaricomycotina</taxon>
        <taxon>Agaricomycetes</taxon>
        <taxon>Agaricomycetidae</taxon>
        <taxon>Agaricales</taxon>
        <taxon>Agaricineae</taxon>
        <taxon>Galeropsidaceae</taxon>
        <taxon>Panaeolus</taxon>
    </lineage>
</organism>
<dbReference type="AlphaFoldDB" id="A0A409YTG0"/>
<evidence type="ECO:0000313" key="2">
    <source>
        <dbReference type="Proteomes" id="UP000284842"/>
    </source>
</evidence>